<sequence length="461" mass="52145">MSSLLPFLYQTRTILRVNPRATIVFTRSLHGNRQLRKRDDIPFVSELDYGETRVETETETETNDDDTPSEPTRRGTITPLERQIFEGIFADIRARGLKPTLREDSSAPTSDAARSTMQIMQQAVQDAGQARPAHVVAPHLLAGPARNRQQALLRFPPDLRAAASRALDTIGTSVTGYPEHDDIRFDESAIAAGHEYVDEGWKAPLDRSFDLEAKRRPERTRIEGLIAAAKTDFKLWDVLEKEVFIMPAKLGLNTGTSELEDIESTKLAEMKGKKAGARSETGALEEVHETDTTVPESSSSAEKLSIYIHGPLYPAYLLLALRRLDRAFRTPSPLAFTILPRIKELGLESYVLGVTTPFYNELLQIYWTRRGDLSGMLDLLDEMRQCGLYFDEQTKSILSNVEIKMRDLADEPTSGSFTRAVMDMPEYGLSIRERIQEWHKSVDLSIRERENDRQRERSVGY</sequence>
<proteinExistence type="predicted"/>
<gene>
    <name evidence="1" type="ORF">F4821DRAFT_234399</name>
</gene>
<evidence type="ECO:0000313" key="2">
    <source>
        <dbReference type="Proteomes" id="UP001497680"/>
    </source>
</evidence>
<name>A0ACC0D6J2_9PEZI</name>
<comment type="caution">
    <text evidence="1">The sequence shown here is derived from an EMBL/GenBank/DDBJ whole genome shotgun (WGS) entry which is preliminary data.</text>
</comment>
<protein>
    <submittedName>
        <fullName evidence="1">Uncharacterized protein</fullName>
    </submittedName>
</protein>
<keyword evidence="2" id="KW-1185">Reference proteome</keyword>
<dbReference type="EMBL" id="MU394302">
    <property type="protein sequence ID" value="KAI6088366.1"/>
    <property type="molecule type" value="Genomic_DNA"/>
</dbReference>
<dbReference type="Proteomes" id="UP001497680">
    <property type="component" value="Unassembled WGS sequence"/>
</dbReference>
<evidence type="ECO:0000313" key="1">
    <source>
        <dbReference type="EMBL" id="KAI6088366.1"/>
    </source>
</evidence>
<accession>A0ACC0D6J2</accession>
<reference evidence="1 2" key="1">
    <citation type="journal article" date="2022" name="New Phytol.">
        <title>Ecological generalism drives hyperdiversity of secondary metabolite gene clusters in xylarialean endophytes.</title>
        <authorList>
            <person name="Franco M.E.E."/>
            <person name="Wisecaver J.H."/>
            <person name="Arnold A.E."/>
            <person name="Ju Y.M."/>
            <person name="Slot J.C."/>
            <person name="Ahrendt S."/>
            <person name="Moore L.P."/>
            <person name="Eastman K.E."/>
            <person name="Scott K."/>
            <person name="Konkel Z."/>
            <person name="Mondo S.J."/>
            <person name="Kuo A."/>
            <person name="Hayes R.D."/>
            <person name="Haridas S."/>
            <person name="Andreopoulos B."/>
            <person name="Riley R."/>
            <person name="LaButti K."/>
            <person name="Pangilinan J."/>
            <person name="Lipzen A."/>
            <person name="Amirebrahimi M."/>
            <person name="Yan J."/>
            <person name="Adam C."/>
            <person name="Keymanesh K."/>
            <person name="Ng V."/>
            <person name="Louie K."/>
            <person name="Northen T."/>
            <person name="Drula E."/>
            <person name="Henrissat B."/>
            <person name="Hsieh H.M."/>
            <person name="Youens-Clark K."/>
            <person name="Lutzoni F."/>
            <person name="Miadlikowska J."/>
            <person name="Eastwood D.C."/>
            <person name="Hamelin R.C."/>
            <person name="Grigoriev I.V."/>
            <person name="U'Ren J.M."/>
        </authorList>
    </citation>
    <scope>NUCLEOTIDE SEQUENCE [LARGE SCALE GENOMIC DNA]</scope>
    <source>
        <strain evidence="1 2">ER1909</strain>
    </source>
</reference>
<organism evidence="1 2">
    <name type="scientific">Hypoxylon rubiginosum</name>
    <dbReference type="NCBI Taxonomy" id="110542"/>
    <lineage>
        <taxon>Eukaryota</taxon>
        <taxon>Fungi</taxon>
        <taxon>Dikarya</taxon>
        <taxon>Ascomycota</taxon>
        <taxon>Pezizomycotina</taxon>
        <taxon>Sordariomycetes</taxon>
        <taxon>Xylariomycetidae</taxon>
        <taxon>Xylariales</taxon>
        <taxon>Hypoxylaceae</taxon>
        <taxon>Hypoxylon</taxon>
    </lineage>
</organism>